<feature type="compositionally biased region" description="Acidic residues" evidence="2">
    <location>
        <begin position="114"/>
        <end position="138"/>
    </location>
</feature>
<keyword evidence="4" id="KW-1185">Reference proteome</keyword>
<reference evidence="3 4" key="1">
    <citation type="submission" date="2016-09" db="EMBL/GenBank/DDBJ databases">
        <title>Extensive genetic diversity and differential bi-allelic expression allows diatom success in the polar Southern Ocean.</title>
        <authorList>
            <consortium name="DOE Joint Genome Institute"/>
            <person name="Mock T."/>
            <person name="Otillar R.P."/>
            <person name="Strauss J."/>
            <person name="Dupont C."/>
            <person name="Frickenhaus S."/>
            <person name="Maumus F."/>
            <person name="Mcmullan M."/>
            <person name="Sanges R."/>
            <person name="Schmutz J."/>
            <person name="Toseland A."/>
            <person name="Valas R."/>
            <person name="Veluchamy A."/>
            <person name="Ward B.J."/>
            <person name="Allen A."/>
            <person name="Barry K."/>
            <person name="Falciatore A."/>
            <person name="Ferrante M."/>
            <person name="Fortunato A.E."/>
            <person name="Gloeckner G."/>
            <person name="Gruber A."/>
            <person name="Hipkin R."/>
            <person name="Janech M."/>
            <person name="Kroth P."/>
            <person name="Leese F."/>
            <person name="Lindquist E."/>
            <person name="Lyon B.R."/>
            <person name="Martin J."/>
            <person name="Mayer C."/>
            <person name="Parker M."/>
            <person name="Quesneville H."/>
            <person name="Raymond J."/>
            <person name="Uhlig C."/>
            <person name="Valentin K.U."/>
            <person name="Worden A.Z."/>
            <person name="Armbrust E.V."/>
            <person name="Bowler C."/>
            <person name="Green B."/>
            <person name="Moulton V."/>
            <person name="Van Oosterhout C."/>
            <person name="Grigoriev I."/>
        </authorList>
    </citation>
    <scope>NUCLEOTIDE SEQUENCE [LARGE SCALE GENOMIC DNA]</scope>
    <source>
        <strain evidence="3 4">CCMP1102</strain>
    </source>
</reference>
<dbReference type="EMBL" id="KV784365">
    <property type="protein sequence ID" value="OEU12230.1"/>
    <property type="molecule type" value="Genomic_DNA"/>
</dbReference>
<feature type="coiled-coil region" evidence="1">
    <location>
        <begin position="675"/>
        <end position="727"/>
    </location>
</feature>
<evidence type="ECO:0000256" key="1">
    <source>
        <dbReference type="SAM" id="Coils"/>
    </source>
</evidence>
<evidence type="ECO:0000313" key="3">
    <source>
        <dbReference type="EMBL" id="OEU12230.1"/>
    </source>
</evidence>
<feature type="coiled-coil region" evidence="1">
    <location>
        <begin position="558"/>
        <end position="648"/>
    </location>
</feature>
<dbReference type="KEGG" id="fcy:FRACYDRAFT_244489"/>
<dbReference type="OrthoDB" id="10530069at2759"/>
<accession>A0A1E7F1Y9</accession>
<protein>
    <submittedName>
        <fullName evidence="3">Uncharacterized protein</fullName>
    </submittedName>
</protein>
<dbReference type="Proteomes" id="UP000095751">
    <property type="component" value="Unassembled WGS sequence"/>
</dbReference>
<feature type="compositionally biased region" description="Basic and acidic residues" evidence="2">
    <location>
        <begin position="874"/>
        <end position="888"/>
    </location>
</feature>
<keyword evidence="1" id="KW-0175">Coiled coil</keyword>
<sequence length="888" mass="100546">MAWRNRITGMKNRPNNFRKLNIDSYDEVEDDTPLLVQSSSSFTSSPLSSVRSCSPNFTSSLGFSKTKSLETTDSNSNNNIAAVPDEIEALSFREDQQQERSFVAQFQPNSVMINEEEGEEENGDTTTIFDDDNDDDNVHDDHSSNDGSMYTEDCKEGKETHDVKSLRAPSITGSEKNNGEEDNISRNYSTTNNSKSSSSKKSQNRNYNDEDADAATWNADEVDAFVDVNDFGNRSGSRKVPPMMMTMPPPTVEISGVDLLLERDSSVNELQEVSHLMTFNALVLIQKQKDWIEGSSDATNGANKGSSSLITMELENLERKIKLLMDHKAWPNEKERIKQERYPLTPSKAFFKSMALIDKSIEQFHKGYLKFMSNTSEENHELKTRVDELETLNESLQDEASRSRQKTETIRNLQQERDDLTGKVERTDERLASLVKSKVIIVDVEGDKNTDSSSSPNSNKDSNFHCVKSYIHKLEVERERHLAEIQLLKSAVKSKNSKDSEHDNESSSCAAATATEVNADEHRSLDGSSSTTSDDIKINNEIILDHDLGSRWHTLQENEEATALAASKEQQVNKLCAKVAERESALISIRSECKLMRMQLLQLETNRNEYKSQCDCKDSALSVSQDRIANLEDEVLRTHARCATYEEDYEALKESFATQKLATNQELNNSHLDVKMQTESIRTEFEEKLQHTEEQLMEVKIDRERLVRDLKLSVEEVELERDILRSRLVENAAAELSFAPITQDYFNEEKKESEDLPSERFVSSSEARRLMELEKDLENFNRMRGRLAEKASAQTFTIATLQEENDMKEQQLKSLSEMVEQLLGKNGKDGDEGTTGSSNNRPWGHRISNLRDRSQRKASALLSRSRHGSMHGGSRHEGSMHGGSRHGE</sequence>
<evidence type="ECO:0000256" key="2">
    <source>
        <dbReference type="SAM" id="MobiDB-lite"/>
    </source>
</evidence>
<feature type="region of interest" description="Disordered" evidence="2">
    <location>
        <begin position="107"/>
        <end position="209"/>
    </location>
</feature>
<dbReference type="InParanoid" id="A0A1E7F1Y9"/>
<feature type="compositionally biased region" description="Low complexity" evidence="2">
    <location>
        <begin position="185"/>
        <end position="206"/>
    </location>
</feature>
<gene>
    <name evidence="3" type="ORF">FRACYDRAFT_244489</name>
</gene>
<evidence type="ECO:0000313" key="4">
    <source>
        <dbReference type="Proteomes" id="UP000095751"/>
    </source>
</evidence>
<organism evidence="3 4">
    <name type="scientific">Fragilariopsis cylindrus CCMP1102</name>
    <dbReference type="NCBI Taxonomy" id="635003"/>
    <lineage>
        <taxon>Eukaryota</taxon>
        <taxon>Sar</taxon>
        <taxon>Stramenopiles</taxon>
        <taxon>Ochrophyta</taxon>
        <taxon>Bacillariophyta</taxon>
        <taxon>Bacillariophyceae</taxon>
        <taxon>Bacillariophycidae</taxon>
        <taxon>Bacillariales</taxon>
        <taxon>Bacillariaceae</taxon>
        <taxon>Fragilariopsis</taxon>
    </lineage>
</organism>
<dbReference type="AlphaFoldDB" id="A0A1E7F1Y9"/>
<proteinExistence type="predicted"/>
<feature type="region of interest" description="Disordered" evidence="2">
    <location>
        <begin position="492"/>
        <end position="532"/>
    </location>
</feature>
<feature type="compositionally biased region" description="Basic and acidic residues" evidence="2">
    <location>
        <begin position="496"/>
        <end position="505"/>
    </location>
</feature>
<feature type="region of interest" description="Disordered" evidence="2">
    <location>
        <begin position="824"/>
        <end position="888"/>
    </location>
</feature>
<name>A0A1E7F1Y9_9STRA</name>
<feature type="compositionally biased region" description="Basic and acidic residues" evidence="2">
    <location>
        <begin position="152"/>
        <end position="165"/>
    </location>
</feature>
<feature type="coiled-coil region" evidence="1">
    <location>
        <begin position="372"/>
        <end position="430"/>
    </location>
</feature>